<gene>
    <name evidence="2" type="ORF">P43SY_000242</name>
</gene>
<dbReference type="PANTHER" id="PTHR33064:SF37">
    <property type="entry name" value="RIBONUCLEASE H"/>
    <property type="match status" value="1"/>
</dbReference>
<sequence length="882" mass="99911">MNRAVDNDGDVEMTLPQPLFEFIKTPKLSAWDQPSLVAWVRERRLYEQRVTERCAATGEIPEAVMVSAKSSMDPLLLERLAKYIFPQPVDQIDEEDLTVRIHKRTGKLRNLHIPDVAELFHGLRMNLAEPDVEARVVAYFGDFDKSITENGIQEMLGSGDTKSPTYRDRMKHRCELLIEHLASDVVKLEVSRLVKLKYRDAKTDELKLFDIILDRAREQQHHHDMAQEAAGPRQREPKKNNKSNKNHNQAAKASENGHVNVTMAATTKRRPPPKTGCWLCKGPHWLEDCSASEAEKAAARLEMKKVREAKVVKSKTVHVAGRELHRSMVVVNDVFELPFLADTGADCNIIPRHVVEEMRELGVVPTLRQLPRAVKVEVAGGQYIRCSHSCVVDLKIGTRAGNINVRGVECLVMGYKRTVHFQNQMCAAFADMLYESVIVWIDDVVLFAHDEEGYLDELRKFFTIQRDYNLKLSATKNKVFVRSVTSCGRGIDGEAINQDRERVATLVALPLPTNAGELQYFLCAANWMRDTFVNFARVVEPLQIKLDTALKGKSRRAREAAKVPLTWTPDEENDYRDAIGLLATPARLYFPEEESQKEGYPIIRACTDLEYVLCRAKGFKMYCDHANLINIFDPVAELKQHVRGKLQRWSMGLVGLNYEVEHIQGSANVEGGEDACTAAESVLRPLQAATFDWPTQDDVVIINGKVWTPAQDKELVKRVLITAHCGIEGHRGADVMAVQLREHYHIAGLDNLSRRFVKDCLLCKPVKGRNLIQRPRGEHTTATHRNEVLHLDFHHMGEAYEGCEMKYILMLKDELTHYCELVACPLNRDALQVIRYYLLPLVQAKLNQTPVASLGYKSPMELFTALHPITVLDTLVKPVTSS</sequence>
<reference evidence="2" key="1">
    <citation type="submission" date="2021-12" db="EMBL/GenBank/DDBJ databases">
        <title>Prjna785345.</title>
        <authorList>
            <person name="Rujirawat T."/>
            <person name="Krajaejun T."/>
        </authorList>
    </citation>
    <scope>NUCLEOTIDE SEQUENCE</scope>
    <source>
        <strain evidence="2">Pi057C3</strain>
    </source>
</reference>
<organism evidence="2 3">
    <name type="scientific">Pythium insidiosum</name>
    <name type="common">Pythiosis disease agent</name>
    <dbReference type="NCBI Taxonomy" id="114742"/>
    <lineage>
        <taxon>Eukaryota</taxon>
        <taxon>Sar</taxon>
        <taxon>Stramenopiles</taxon>
        <taxon>Oomycota</taxon>
        <taxon>Peronosporomycetes</taxon>
        <taxon>Pythiales</taxon>
        <taxon>Pythiaceae</taxon>
        <taxon>Pythium</taxon>
    </lineage>
</organism>
<accession>A0AAD5LLR2</accession>
<dbReference type="PANTHER" id="PTHR33064">
    <property type="entry name" value="POL PROTEIN"/>
    <property type="match status" value="1"/>
</dbReference>
<protein>
    <recommendedName>
        <fullName evidence="4">Reverse transcriptase</fullName>
    </recommendedName>
</protein>
<comment type="caution">
    <text evidence="2">The sequence shown here is derived from an EMBL/GenBank/DDBJ whole genome shotgun (WGS) entry which is preliminary data.</text>
</comment>
<proteinExistence type="predicted"/>
<dbReference type="Pfam" id="PF13650">
    <property type="entry name" value="Asp_protease_2"/>
    <property type="match status" value="1"/>
</dbReference>
<dbReference type="InterPro" id="IPR043128">
    <property type="entry name" value="Rev_trsase/Diguanyl_cyclase"/>
</dbReference>
<keyword evidence="3" id="KW-1185">Reference proteome</keyword>
<dbReference type="Gene3D" id="3.30.70.270">
    <property type="match status" value="2"/>
</dbReference>
<dbReference type="InterPro" id="IPR043502">
    <property type="entry name" value="DNA/RNA_pol_sf"/>
</dbReference>
<evidence type="ECO:0008006" key="4">
    <source>
        <dbReference type="Google" id="ProtNLM"/>
    </source>
</evidence>
<evidence type="ECO:0000313" key="2">
    <source>
        <dbReference type="EMBL" id="KAJ0405363.1"/>
    </source>
</evidence>
<dbReference type="Proteomes" id="UP001209570">
    <property type="component" value="Unassembled WGS sequence"/>
</dbReference>
<evidence type="ECO:0000313" key="3">
    <source>
        <dbReference type="Proteomes" id="UP001209570"/>
    </source>
</evidence>
<evidence type="ECO:0000256" key="1">
    <source>
        <dbReference type="SAM" id="MobiDB-lite"/>
    </source>
</evidence>
<dbReference type="SUPFAM" id="SSF56672">
    <property type="entry name" value="DNA/RNA polymerases"/>
    <property type="match status" value="1"/>
</dbReference>
<dbReference type="EMBL" id="JAKCXM010000046">
    <property type="protein sequence ID" value="KAJ0405363.1"/>
    <property type="molecule type" value="Genomic_DNA"/>
</dbReference>
<dbReference type="AlphaFoldDB" id="A0AAD5LLR2"/>
<feature type="region of interest" description="Disordered" evidence="1">
    <location>
        <begin position="219"/>
        <end position="258"/>
    </location>
</feature>
<name>A0AAD5LLR2_PYTIN</name>
<dbReference type="InterPro" id="IPR051320">
    <property type="entry name" value="Viral_Replic_Matur_Polypro"/>
</dbReference>